<keyword evidence="1" id="KW-0511">Multifunctional enzyme</keyword>
<reference evidence="3 4" key="1">
    <citation type="submission" date="2023-02" db="EMBL/GenBank/DDBJ databases">
        <title>LHISI_Scaffold_Assembly.</title>
        <authorList>
            <person name="Stuart O.P."/>
            <person name="Cleave R."/>
            <person name="Magrath M.J.L."/>
            <person name="Mikheyev A.S."/>
        </authorList>
    </citation>
    <scope>NUCLEOTIDE SEQUENCE [LARGE SCALE GENOMIC DNA]</scope>
    <source>
        <strain evidence="3">Daus_M_001</strain>
        <tissue evidence="3">Leg muscle</tissue>
    </source>
</reference>
<dbReference type="InterPro" id="IPR050951">
    <property type="entry name" value="Retrovirus_Pol_polyprotein"/>
</dbReference>
<feature type="domain" description="Reverse transcriptase/retrotransposon-derived protein RNase H-like" evidence="2">
    <location>
        <begin position="10"/>
        <end position="97"/>
    </location>
</feature>
<dbReference type="Proteomes" id="UP001159363">
    <property type="component" value="Chromosome 2"/>
</dbReference>
<protein>
    <recommendedName>
        <fullName evidence="2">Reverse transcriptase/retrotransposon-derived protein RNase H-like domain-containing protein</fullName>
    </recommendedName>
</protein>
<dbReference type="InterPro" id="IPR043502">
    <property type="entry name" value="DNA/RNA_pol_sf"/>
</dbReference>
<organism evidence="3 4">
    <name type="scientific">Dryococelus australis</name>
    <dbReference type="NCBI Taxonomy" id="614101"/>
    <lineage>
        <taxon>Eukaryota</taxon>
        <taxon>Metazoa</taxon>
        <taxon>Ecdysozoa</taxon>
        <taxon>Arthropoda</taxon>
        <taxon>Hexapoda</taxon>
        <taxon>Insecta</taxon>
        <taxon>Pterygota</taxon>
        <taxon>Neoptera</taxon>
        <taxon>Polyneoptera</taxon>
        <taxon>Phasmatodea</taxon>
        <taxon>Verophasmatodea</taxon>
        <taxon>Anareolatae</taxon>
        <taxon>Phasmatidae</taxon>
        <taxon>Eurycanthinae</taxon>
        <taxon>Dryococelus</taxon>
    </lineage>
</organism>
<gene>
    <name evidence="3" type="ORF">PR048_004576</name>
</gene>
<dbReference type="PANTHER" id="PTHR37984">
    <property type="entry name" value="PROTEIN CBG26694"/>
    <property type="match status" value="1"/>
</dbReference>
<keyword evidence="4" id="KW-1185">Reference proteome</keyword>
<accession>A0ABQ9I6L7</accession>
<dbReference type="InterPro" id="IPR041577">
    <property type="entry name" value="RT_RNaseH_2"/>
</dbReference>
<comment type="caution">
    <text evidence="3">The sequence shown here is derived from an EMBL/GenBank/DDBJ whole genome shotgun (WGS) entry which is preliminary data.</text>
</comment>
<evidence type="ECO:0000313" key="4">
    <source>
        <dbReference type="Proteomes" id="UP001159363"/>
    </source>
</evidence>
<sequence>MESTTQGFYITQAIASDQVIVPNDPDLPVQLTCDASPTGIVGVLSHIIDGHEHPTAFASPSLKAAEQNYSHLDREALAIIFTIDFFFFQYQFGHHFQLVTAGRIQLYAAFLSGFNYTIDFKKGIENSNVDCLFRAPIIISSYIVSVINNEVKQLCDATIKQISILTVTYQLLKEETKKDAILSMIMNFLQEENTSEPDYLIESGILFRGQRVVPASLQSAVLN</sequence>
<dbReference type="SUPFAM" id="SSF56672">
    <property type="entry name" value="DNA/RNA polymerases"/>
    <property type="match status" value="1"/>
</dbReference>
<evidence type="ECO:0000259" key="2">
    <source>
        <dbReference type="Pfam" id="PF17919"/>
    </source>
</evidence>
<dbReference type="PANTHER" id="PTHR37984:SF5">
    <property type="entry name" value="PROTEIN NYNRIN-LIKE"/>
    <property type="match status" value="1"/>
</dbReference>
<evidence type="ECO:0000256" key="1">
    <source>
        <dbReference type="ARBA" id="ARBA00023268"/>
    </source>
</evidence>
<evidence type="ECO:0000313" key="3">
    <source>
        <dbReference type="EMBL" id="KAJ8892011.1"/>
    </source>
</evidence>
<name>A0ABQ9I6L7_9NEOP</name>
<proteinExistence type="predicted"/>
<dbReference type="EMBL" id="JARBHB010000002">
    <property type="protein sequence ID" value="KAJ8892011.1"/>
    <property type="molecule type" value="Genomic_DNA"/>
</dbReference>
<dbReference type="Pfam" id="PF17919">
    <property type="entry name" value="RT_RNaseH_2"/>
    <property type="match status" value="1"/>
</dbReference>